<dbReference type="Proteomes" id="UP000294513">
    <property type="component" value="Unassembled WGS sequence"/>
</dbReference>
<accession>A0A4R5BX04</accession>
<feature type="region of interest" description="Disordered" evidence="1">
    <location>
        <begin position="1"/>
        <end position="28"/>
    </location>
</feature>
<reference evidence="2 3" key="1">
    <citation type="submission" date="2019-03" db="EMBL/GenBank/DDBJ databases">
        <title>Draft genome sequences of novel Actinobacteria.</title>
        <authorList>
            <person name="Sahin N."/>
            <person name="Ay H."/>
            <person name="Saygin H."/>
        </authorList>
    </citation>
    <scope>NUCLEOTIDE SEQUENCE [LARGE SCALE GENOMIC DNA]</scope>
    <source>
        <strain evidence="2 3">H3C3</strain>
    </source>
</reference>
<protein>
    <submittedName>
        <fullName evidence="2">Uncharacterized protein</fullName>
    </submittedName>
</protein>
<comment type="caution">
    <text evidence="2">The sequence shown here is derived from an EMBL/GenBank/DDBJ whole genome shotgun (WGS) entry which is preliminary data.</text>
</comment>
<evidence type="ECO:0000313" key="2">
    <source>
        <dbReference type="EMBL" id="TDD88842.1"/>
    </source>
</evidence>
<proteinExistence type="predicted"/>
<name>A0A4R5BX04_9ACTN</name>
<organism evidence="2 3">
    <name type="scientific">Actinomadura rubrisoli</name>
    <dbReference type="NCBI Taxonomy" id="2530368"/>
    <lineage>
        <taxon>Bacteria</taxon>
        <taxon>Bacillati</taxon>
        <taxon>Actinomycetota</taxon>
        <taxon>Actinomycetes</taxon>
        <taxon>Streptosporangiales</taxon>
        <taxon>Thermomonosporaceae</taxon>
        <taxon>Actinomadura</taxon>
    </lineage>
</organism>
<gene>
    <name evidence="2" type="ORF">E1298_14670</name>
</gene>
<feature type="compositionally biased region" description="Basic residues" evidence="1">
    <location>
        <begin position="1"/>
        <end position="13"/>
    </location>
</feature>
<dbReference type="AlphaFoldDB" id="A0A4R5BX04"/>
<dbReference type="EMBL" id="SMKU01000062">
    <property type="protein sequence ID" value="TDD88842.1"/>
    <property type="molecule type" value="Genomic_DNA"/>
</dbReference>
<dbReference type="OrthoDB" id="4868979at2"/>
<feature type="compositionally biased region" description="Pro residues" evidence="1">
    <location>
        <begin position="17"/>
        <end position="26"/>
    </location>
</feature>
<sequence>MMKPSRAARRRHLPTSPFKPPPPAPPAKEFVLEDQVTHDKYGLGRVIEVEGGYAVLVDFGERKVRITAPYAKLFKL</sequence>
<keyword evidence="3" id="KW-1185">Reference proteome</keyword>
<evidence type="ECO:0000256" key="1">
    <source>
        <dbReference type="SAM" id="MobiDB-lite"/>
    </source>
</evidence>
<evidence type="ECO:0000313" key="3">
    <source>
        <dbReference type="Proteomes" id="UP000294513"/>
    </source>
</evidence>